<organism evidence="9 10">
    <name type="scientific">Euplotes crassus</name>
    <dbReference type="NCBI Taxonomy" id="5936"/>
    <lineage>
        <taxon>Eukaryota</taxon>
        <taxon>Sar</taxon>
        <taxon>Alveolata</taxon>
        <taxon>Ciliophora</taxon>
        <taxon>Intramacronucleata</taxon>
        <taxon>Spirotrichea</taxon>
        <taxon>Hypotrichia</taxon>
        <taxon>Euplotida</taxon>
        <taxon>Euplotidae</taxon>
        <taxon>Moneuplotes</taxon>
    </lineage>
</organism>
<feature type="domain" description="Ribosomal protein/NADH dehydrogenase" evidence="8">
    <location>
        <begin position="18"/>
        <end position="91"/>
    </location>
</feature>
<dbReference type="AlphaFoldDB" id="A0AAD1Y1Q6"/>
<comment type="subcellular location">
    <subcellularLocation>
        <location evidence="1">Mitochondrion</location>
    </subcellularLocation>
</comment>
<evidence type="ECO:0000313" key="10">
    <source>
        <dbReference type="Proteomes" id="UP001295684"/>
    </source>
</evidence>
<dbReference type="Proteomes" id="UP001295684">
    <property type="component" value="Unassembled WGS sequence"/>
</dbReference>
<keyword evidence="3" id="KW-0689">Ribosomal protein</keyword>
<dbReference type="InterPro" id="IPR036249">
    <property type="entry name" value="Thioredoxin-like_sf"/>
</dbReference>
<accession>A0AAD1Y1Q6</accession>
<comment type="caution">
    <text evidence="9">The sequence shown here is derived from an EMBL/GenBank/DDBJ whole genome shotgun (WGS) entry which is preliminary data.</text>
</comment>
<keyword evidence="10" id="KW-1185">Reference proteome</keyword>
<protein>
    <recommendedName>
        <fullName evidence="6">Large ribosomal subunit protein mL43</fullName>
    </recommendedName>
</protein>
<name>A0AAD1Y1Q6_EUPCR</name>
<evidence type="ECO:0000259" key="8">
    <source>
        <dbReference type="SMART" id="SM00916"/>
    </source>
</evidence>
<dbReference type="InterPro" id="IPR007741">
    <property type="entry name" value="Ribosomal_mL43/mS25/NADH_DH"/>
</dbReference>
<evidence type="ECO:0000256" key="3">
    <source>
        <dbReference type="ARBA" id="ARBA00022980"/>
    </source>
</evidence>
<dbReference type="Pfam" id="PF05047">
    <property type="entry name" value="L51_S25_CI-B8"/>
    <property type="match status" value="1"/>
</dbReference>
<comment type="similarity">
    <text evidence="2">Belongs to the mitochondrion-specific ribosomal protein mL43 family.</text>
</comment>
<dbReference type="GO" id="GO:0003735">
    <property type="term" value="F:structural constituent of ribosome"/>
    <property type="evidence" value="ECO:0007669"/>
    <property type="project" value="InterPro"/>
</dbReference>
<keyword evidence="5" id="KW-0687">Ribonucleoprotein</keyword>
<evidence type="ECO:0000256" key="2">
    <source>
        <dbReference type="ARBA" id="ARBA00006073"/>
    </source>
</evidence>
<sequence length="171" mass="20329">MSVKGIRQLKSIRLYFCDFGGSSRGTRDVLKSQSLADFVKKGSFNMDIFMRRGHHPYFSATYINGFVKDIPLRNLEEEEIMQFFKSSYNSFGRRPLKHNINEVSNDIETIQGKWHDDIWKAYESHEMEDRKVYPELNLTHLPDVPRKKIDRKPSFYMKQSRKKDKIPYPKD</sequence>
<evidence type="ECO:0000313" key="9">
    <source>
        <dbReference type="EMBL" id="CAI2382994.1"/>
    </source>
</evidence>
<keyword evidence="4" id="KW-0496">Mitochondrion</keyword>
<evidence type="ECO:0000256" key="6">
    <source>
        <dbReference type="ARBA" id="ARBA00035188"/>
    </source>
</evidence>
<dbReference type="SUPFAM" id="SSF52833">
    <property type="entry name" value="Thioredoxin-like"/>
    <property type="match status" value="1"/>
</dbReference>
<dbReference type="SMART" id="SM00916">
    <property type="entry name" value="L51_S25_CI-B8"/>
    <property type="match status" value="1"/>
</dbReference>
<reference evidence="9" key="1">
    <citation type="submission" date="2023-07" db="EMBL/GenBank/DDBJ databases">
        <authorList>
            <consortium name="AG Swart"/>
            <person name="Singh M."/>
            <person name="Singh A."/>
            <person name="Seah K."/>
            <person name="Emmerich C."/>
        </authorList>
    </citation>
    <scope>NUCLEOTIDE SEQUENCE</scope>
    <source>
        <strain evidence="9">DP1</strain>
    </source>
</reference>
<proteinExistence type="inferred from homology"/>
<dbReference type="PANTHER" id="PTHR21396:SF2">
    <property type="entry name" value="LARGE RIBOSOMAL SUBUNIT PROTEIN ML43"/>
    <property type="match status" value="1"/>
</dbReference>
<dbReference type="Gene3D" id="3.40.30.10">
    <property type="entry name" value="Glutaredoxin"/>
    <property type="match status" value="1"/>
</dbReference>
<feature type="region of interest" description="Disordered" evidence="7">
    <location>
        <begin position="145"/>
        <end position="171"/>
    </location>
</feature>
<gene>
    <name evidence="9" type="ORF">ECRASSUSDP1_LOCUS24485</name>
</gene>
<dbReference type="PANTHER" id="PTHR21396">
    <property type="entry name" value="39S RIBOSOMAL PROTEIN L43"/>
    <property type="match status" value="1"/>
</dbReference>
<evidence type="ECO:0000256" key="5">
    <source>
        <dbReference type="ARBA" id="ARBA00023274"/>
    </source>
</evidence>
<dbReference type="InterPro" id="IPR039927">
    <property type="entry name" value="Ribosomal_mL43"/>
</dbReference>
<dbReference type="GO" id="GO:0005762">
    <property type="term" value="C:mitochondrial large ribosomal subunit"/>
    <property type="evidence" value="ECO:0007669"/>
    <property type="project" value="TreeGrafter"/>
</dbReference>
<dbReference type="EMBL" id="CAMPGE010025216">
    <property type="protein sequence ID" value="CAI2382994.1"/>
    <property type="molecule type" value="Genomic_DNA"/>
</dbReference>
<dbReference type="GO" id="GO:0032543">
    <property type="term" value="P:mitochondrial translation"/>
    <property type="evidence" value="ECO:0007669"/>
    <property type="project" value="InterPro"/>
</dbReference>
<evidence type="ECO:0000256" key="4">
    <source>
        <dbReference type="ARBA" id="ARBA00023128"/>
    </source>
</evidence>
<evidence type="ECO:0000256" key="1">
    <source>
        <dbReference type="ARBA" id="ARBA00004173"/>
    </source>
</evidence>
<evidence type="ECO:0000256" key="7">
    <source>
        <dbReference type="SAM" id="MobiDB-lite"/>
    </source>
</evidence>